<protein>
    <submittedName>
        <fullName evidence="1">Uncharacterized protein</fullName>
    </submittedName>
</protein>
<dbReference type="AlphaFoldDB" id="A0A426YF31"/>
<gene>
    <name evidence="1" type="ORF">B296_00050487</name>
</gene>
<reference evidence="1 2" key="1">
    <citation type="journal article" date="2014" name="Agronomy (Basel)">
        <title>A Draft Genome Sequence for Ensete ventricosum, the Drought-Tolerant Tree Against Hunger.</title>
        <authorList>
            <person name="Harrison J."/>
            <person name="Moore K.A."/>
            <person name="Paszkiewicz K."/>
            <person name="Jones T."/>
            <person name="Grant M."/>
            <person name="Ambacheew D."/>
            <person name="Muzemil S."/>
            <person name="Studholme D.J."/>
        </authorList>
    </citation>
    <scope>NUCLEOTIDE SEQUENCE [LARGE SCALE GENOMIC DNA]</scope>
</reference>
<evidence type="ECO:0000313" key="1">
    <source>
        <dbReference type="EMBL" id="RRT50296.1"/>
    </source>
</evidence>
<comment type="caution">
    <text evidence="1">The sequence shown here is derived from an EMBL/GenBank/DDBJ whole genome shotgun (WGS) entry which is preliminary data.</text>
</comment>
<dbReference type="Proteomes" id="UP000287651">
    <property type="component" value="Unassembled WGS sequence"/>
</dbReference>
<feature type="non-terminal residue" evidence="1">
    <location>
        <position position="1"/>
    </location>
</feature>
<accession>A0A426YF31</accession>
<dbReference type="EMBL" id="AMZH03012847">
    <property type="protein sequence ID" value="RRT50296.1"/>
    <property type="molecule type" value="Genomic_DNA"/>
</dbReference>
<sequence length="75" mass="8678">APSTHVWVKSIRADRASWALNTIPFTISDKGPEYPTNTRVQKDMSNKTTYIRSTCETMKYTCANIKQYDLLVWCM</sequence>
<evidence type="ECO:0000313" key="2">
    <source>
        <dbReference type="Proteomes" id="UP000287651"/>
    </source>
</evidence>
<name>A0A426YF31_ENSVE</name>
<organism evidence="1 2">
    <name type="scientific">Ensete ventricosum</name>
    <name type="common">Abyssinian banana</name>
    <name type="synonym">Musa ensete</name>
    <dbReference type="NCBI Taxonomy" id="4639"/>
    <lineage>
        <taxon>Eukaryota</taxon>
        <taxon>Viridiplantae</taxon>
        <taxon>Streptophyta</taxon>
        <taxon>Embryophyta</taxon>
        <taxon>Tracheophyta</taxon>
        <taxon>Spermatophyta</taxon>
        <taxon>Magnoliopsida</taxon>
        <taxon>Liliopsida</taxon>
        <taxon>Zingiberales</taxon>
        <taxon>Musaceae</taxon>
        <taxon>Ensete</taxon>
    </lineage>
</organism>
<proteinExistence type="predicted"/>